<comment type="caution">
    <text evidence="9">The sequence shown here is derived from an EMBL/GenBank/DDBJ whole genome shotgun (WGS) entry which is preliminary data.</text>
</comment>
<keyword evidence="5 7" id="KW-1133">Transmembrane helix</keyword>
<keyword evidence="4 7" id="KW-0812">Transmembrane</keyword>
<feature type="transmembrane region" description="Helical" evidence="7">
    <location>
        <begin position="134"/>
        <end position="153"/>
    </location>
</feature>
<dbReference type="PROSITE" id="PS50928">
    <property type="entry name" value="ABC_TM1"/>
    <property type="match status" value="1"/>
</dbReference>
<accession>A0ABT2TQR3</accession>
<feature type="domain" description="ABC transmembrane type-1" evidence="8">
    <location>
        <begin position="68"/>
        <end position="248"/>
    </location>
</feature>
<evidence type="ECO:0000256" key="1">
    <source>
        <dbReference type="ARBA" id="ARBA00004651"/>
    </source>
</evidence>
<evidence type="ECO:0000256" key="4">
    <source>
        <dbReference type="ARBA" id="ARBA00022692"/>
    </source>
</evidence>
<evidence type="ECO:0000256" key="5">
    <source>
        <dbReference type="ARBA" id="ARBA00022989"/>
    </source>
</evidence>
<evidence type="ECO:0000256" key="6">
    <source>
        <dbReference type="ARBA" id="ARBA00023136"/>
    </source>
</evidence>
<feature type="transmembrane region" description="Helical" evidence="7">
    <location>
        <begin position="75"/>
        <end position="97"/>
    </location>
</feature>
<feature type="transmembrane region" description="Helical" evidence="7">
    <location>
        <begin position="227"/>
        <end position="247"/>
    </location>
</feature>
<keyword evidence="3" id="KW-1003">Cell membrane</keyword>
<evidence type="ECO:0000313" key="9">
    <source>
        <dbReference type="EMBL" id="MCU6764557.1"/>
    </source>
</evidence>
<evidence type="ECO:0000256" key="7">
    <source>
        <dbReference type="RuleBase" id="RU363032"/>
    </source>
</evidence>
<dbReference type="InterPro" id="IPR035906">
    <property type="entry name" value="MetI-like_sf"/>
</dbReference>
<dbReference type="EMBL" id="JAOQJL010000005">
    <property type="protein sequence ID" value="MCU6764557.1"/>
    <property type="molecule type" value="Genomic_DNA"/>
</dbReference>
<evidence type="ECO:0000256" key="3">
    <source>
        <dbReference type="ARBA" id="ARBA00022475"/>
    </source>
</evidence>
<dbReference type="Proteomes" id="UP001652409">
    <property type="component" value="Unassembled WGS sequence"/>
</dbReference>
<reference evidence="9 10" key="1">
    <citation type="journal article" date="2021" name="ISME Commun">
        <title>Automated analysis of genomic sequences facilitates high-throughput and comprehensive description of bacteria.</title>
        <authorList>
            <person name="Hitch T.C.A."/>
        </authorList>
    </citation>
    <scope>NUCLEOTIDE SEQUENCE [LARGE SCALE GENOMIC DNA]</scope>
    <source>
        <strain evidence="9 10">Sanger_23</strain>
    </source>
</reference>
<keyword evidence="2 7" id="KW-0813">Transport</keyword>
<dbReference type="CDD" id="cd06261">
    <property type="entry name" value="TM_PBP2"/>
    <property type="match status" value="1"/>
</dbReference>
<evidence type="ECO:0000313" key="10">
    <source>
        <dbReference type="Proteomes" id="UP001652409"/>
    </source>
</evidence>
<organism evidence="9 10">
    <name type="scientific">Blautia ammoniilytica</name>
    <dbReference type="NCBI Taxonomy" id="2981782"/>
    <lineage>
        <taxon>Bacteria</taxon>
        <taxon>Bacillati</taxon>
        <taxon>Bacillota</taxon>
        <taxon>Clostridia</taxon>
        <taxon>Lachnospirales</taxon>
        <taxon>Lachnospiraceae</taxon>
        <taxon>Blautia</taxon>
    </lineage>
</organism>
<protein>
    <submittedName>
        <fullName evidence="9">ABC transporter permease</fullName>
    </submittedName>
</protein>
<proteinExistence type="inferred from homology"/>
<dbReference type="InterPro" id="IPR000515">
    <property type="entry name" value="MetI-like"/>
</dbReference>
<keyword evidence="10" id="KW-1185">Reference proteome</keyword>
<gene>
    <name evidence="9" type="ORF">OCV61_03920</name>
</gene>
<dbReference type="PANTHER" id="PTHR30151">
    <property type="entry name" value="ALKANE SULFONATE ABC TRANSPORTER-RELATED, MEMBRANE SUBUNIT"/>
    <property type="match status" value="1"/>
</dbReference>
<feature type="transmembrane region" description="Helical" evidence="7">
    <location>
        <begin position="109"/>
        <end position="128"/>
    </location>
</feature>
<comment type="similarity">
    <text evidence="7">Belongs to the binding-protein-dependent transport system permease family.</text>
</comment>
<dbReference type="Gene3D" id="1.10.3720.10">
    <property type="entry name" value="MetI-like"/>
    <property type="match status" value="1"/>
</dbReference>
<comment type="subcellular location">
    <subcellularLocation>
        <location evidence="1 7">Cell membrane</location>
        <topology evidence="1 7">Multi-pass membrane protein</topology>
    </subcellularLocation>
</comment>
<feature type="transmembrane region" description="Helical" evidence="7">
    <location>
        <begin position="12"/>
        <end position="30"/>
    </location>
</feature>
<evidence type="ECO:0000259" key="8">
    <source>
        <dbReference type="PROSITE" id="PS50928"/>
    </source>
</evidence>
<dbReference type="Pfam" id="PF00528">
    <property type="entry name" value="BPD_transp_1"/>
    <property type="match status" value="1"/>
</dbReference>
<name>A0ABT2TQR3_9FIRM</name>
<sequence length="263" mass="28244">MTNGKKLSEKSIGAVCAVVSIGAFIILWYWGTQATQLGLLIPGPFDVLKAVGTGIVGKVGRHSILAHAGYSLLRVMIGFIIGSLVGVVLGLLMGWYRIAEAIFNPLFRIIRPIPPIAWIPISIIWFGLGEDAKIFLIFLASFSNTTLNSMAGARSVDPEIVNAARMLGASERKIFTTIVLPASVPNIFAGLQVAISSSWATVLAAEMVRSSEGLGWMIVAGMNNNDMIQILSGIVMIGVVGYILAIIMRRAEDVLCRWNKSGK</sequence>
<keyword evidence="6 7" id="KW-0472">Membrane</keyword>
<dbReference type="SUPFAM" id="SSF161098">
    <property type="entry name" value="MetI-like"/>
    <property type="match status" value="1"/>
</dbReference>
<feature type="transmembrane region" description="Helical" evidence="7">
    <location>
        <begin position="174"/>
        <end position="195"/>
    </location>
</feature>
<dbReference type="RefSeq" id="WP_158420746.1">
    <property type="nucleotide sequence ID" value="NZ_JAOQJL010000005.1"/>
</dbReference>
<dbReference type="PANTHER" id="PTHR30151:SF0">
    <property type="entry name" value="ABC TRANSPORTER PERMEASE PROTEIN MJ0413-RELATED"/>
    <property type="match status" value="1"/>
</dbReference>
<evidence type="ECO:0000256" key="2">
    <source>
        <dbReference type="ARBA" id="ARBA00022448"/>
    </source>
</evidence>